<dbReference type="GO" id="GO:0003677">
    <property type="term" value="F:DNA binding"/>
    <property type="evidence" value="ECO:0007669"/>
    <property type="project" value="UniProtKB-KW"/>
</dbReference>
<dbReference type="SUPFAM" id="SSF88946">
    <property type="entry name" value="Sigma2 domain of RNA polymerase sigma factors"/>
    <property type="match status" value="1"/>
</dbReference>
<sequence>MSDSDPAQFTRPADPDGAARADDSDLLCRIANRDRGAFAELFERYAGRVKSFLLRYALPDDQAEEIAQEVMVQVWRKAASYDPARAAPSTWIFAIARNKRIDTVRHGARRQADPLDPGLQPEPEPDGREVLSRSDRTRIVREAMHDLTEPQRAVLYATFFEGLSQSEIAARDGLPLGTVKSRIRLAFANMRERLGESTIGELRDD</sequence>
<keyword evidence="2 6" id="KW-0805">Transcription regulation</keyword>
<evidence type="ECO:0000256" key="7">
    <source>
        <dbReference type="SAM" id="MobiDB-lite"/>
    </source>
</evidence>
<feature type="domain" description="RNA polymerase sigma-70 region 2" evidence="8">
    <location>
        <begin position="41"/>
        <end position="109"/>
    </location>
</feature>
<dbReference type="InterPro" id="IPR013324">
    <property type="entry name" value="RNA_pol_sigma_r3/r4-like"/>
</dbReference>
<dbReference type="Gene3D" id="1.10.10.10">
    <property type="entry name" value="Winged helix-like DNA-binding domain superfamily/Winged helix DNA-binding domain"/>
    <property type="match status" value="1"/>
</dbReference>
<dbReference type="InterPro" id="IPR036388">
    <property type="entry name" value="WH-like_DNA-bd_sf"/>
</dbReference>
<organism evidence="10 11">
    <name type="scientific">Pontivivens nitratireducens</name>
    <dbReference type="NCBI Taxonomy" id="2758038"/>
    <lineage>
        <taxon>Bacteria</taxon>
        <taxon>Pseudomonadati</taxon>
        <taxon>Pseudomonadota</taxon>
        <taxon>Alphaproteobacteria</taxon>
        <taxon>Rhodobacterales</taxon>
        <taxon>Paracoccaceae</taxon>
        <taxon>Pontivivens</taxon>
    </lineage>
</organism>
<evidence type="ECO:0000259" key="8">
    <source>
        <dbReference type="Pfam" id="PF04542"/>
    </source>
</evidence>
<dbReference type="RefSeq" id="WP_166187641.1">
    <property type="nucleotide sequence ID" value="NZ_CP049811.1"/>
</dbReference>
<dbReference type="InterPro" id="IPR039425">
    <property type="entry name" value="RNA_pol_sigma-70-like"/>
</dbReference>
<dbReference type="KEGG" id="mon:G8E03_01060"/>
<dbReference type="Proteomes" id="UP000500791">
    <property type="component" value="Chromosome"/>
</dbReference>
<evidence type="ECO:0000259" key="9">
    <source>
        <dbReference type="Pfam" id="PF04545"/>
    </source>
</evidence>
<dbReference type="PROSITE" id="PS01063">
    <property type="entry name" value="SIGMA70_ECF"/>
    <property type="match status" value="1"/>
</dbReference>
<evidence type="ECO:0000256" key="1">
    <source>
        <dbReference type="ARBA" id="ARBA00010641"/>
    </source>
</evidence>
<dbReference type="CDD" id="cd06171">
    <property type="entry name" value="Sigma70_r4"/>
    <property type="match status" value="1"/>
</dbReference>
<dbReference type="InterPro" id="IPR000838">
    <property type="entry name" value="RNA_pol_sigma70_ECF_CS"/>
</dbReference>
<dbReference type="PANTHER" id="PTHR43133:SF62">
    <property type="entry name" value="RNA POLYMERASE SIGMA FACTOR SIGZ"/>
    <property type="match status" value="1"/>
</dbReference>
<dbReference type="InterPro" id="IPR013325">
    <property type="entry name" value="RNA_pol_sigma_r2"/>
</dbReference>
<dbReference type="Pfam" id="PF04545">
    <property type="entry name" value="Sigma70_r4"/>
    <property type="match status" value="1"/>
</dbReference>
<evidence type="ECO:0000256" key="5">
    <source>
        <dbReference type="ARBA" id="ARBA00023163"/>
    </source>
</evidence>
<evidence type="ECO:0000313" key="10">
    <source>
        <dbReference type="EMBL" id="QIK39469.1"/>
    </source>
</evidence>
<comment type="similarity">
    <text evidence="1 6">Belongs to the sigma-70 factor family. ECF subfamily.</text>
</comment>
<protein>
    <recommendedName>
        <fullName evidence="6">RNA polymerase sigma factor</fullName>
    </recommendedName>
</protein>
<dbReference type="GO" id="GO:0006352">
    <property type="term" value="P:DNA-templated transcription initiation"/>
    <property type="evidence" value="ECO:0007669"/>
    <property type="project" value="InterPro"/>
</dbReference>
<dbReference type="PANTHER" id="PTHR43133">
    <property type="entry name" value="RNA POLYMERASE ECF-TYPE SIGMA FACTO"/>
    <property type="match status" value="1"/>
</dbReference>
<feature type="region of interest" description="Disordered" evidence="7">
    <location>
        <begin position="1"/>
        <end position="21"/>
    </location>
</feature>
<keyword evidence="4 6" id="KW-0238">DNA-binding</keyword>
<dbReference type="NCBIfam" id="TIGR02937">
    <property type="entry name" value="sigma70-ECF"/>
    <property type="match status" value="1"/>
</dbReference>
<feature type="domain" description="RNA polymerase sigma-70 region 4" evidence="9">
    <location>
        <begin position="143"/>
        <end position="192"/>
    </location>
</feature>
<keyword evidence="5 6" id="KW-0804">Transcription</keyword>
<reference evidence="10 11" key="1">
    <citation type="submission" date="2020-03" db="EMBL/GenBank/DDBJ databases">
        <title>Complete genome sequence of Monaibacterium sp. ALG8 with diverse plasmids.</title>
        <authorList>
            <person name="Sun C."/>
        </authorList>
    </citation>
    <scope>NUCLEOTIDE SEQUENCE [LARGE SCALE GENOMIC DNA]</scope>
    <source>
        <strain evidence="10 11">ALG8</strain>
    </source>
</reference>
<dbReference type="InterPro" id="IPR007627">
    <property type="entry name" value="RNA_pol_sigma70_r2"/>
</dbReference>
<dbReference type="InterPro" id="IPR007630">
    <property type="entry name" value="RNA_pol_sigma70_r4"/>
</dbReference>
<dbReference type="InterPro" id="IPR014284">
    <property type="entry name" value="RNA_pol_sigma-70_dom"/>
</dbReference>
<proteinExistence type="inferred from homology"/>
<dbReference type="AlphaFoldDB" id="A0A6G7VHE2"/>
<dbReference type="SUPFAM" id="SSF88659">
    <property type="entry name" value="Sigma3 and sigma4 domains of RNA polymerase sigma factors"/>
    <property type="match status" value="1"/>
</dbReference>
<feature type="region of interest" description="Disordered" evidence="7">
    <location>
        <begin position="108"/>
        <end position="129"/>
    </location>
</feature>
<evidence type="ECO:0000256" key="3">
    <source>
        <dbReference type="ARBA" id="ARBA00023082"/>
    </source>
</evidence>
<dbReference type="GO" id="GO:0016987">
    <property type="term" value="F:sigma factor activity"/>
    <property type="evidence" value="ECO:0007669"/>
    <property type="project" value="UniProtKB-KW"/>
</dbReference>
<dbReference type="Gene3D" id="1.10.1740.10">
    <property type="match status" value="1"/>
</dbReference>
<evidence type="ECO:0000313" key="11">
    <source>
        <dbReference type="Proteomes" id="UP000500791"/>
    </source>
</evidence>
<evidence type="ECO:0000256" key="4">
    <source>
        <dbReference type="ARBA" id="ARBA00023125"/>
    </source>
</evidence>
<evidence type="ECO:0000256" key="2">
    <source>
        <dbReference type="ARBA" id="ARBA00023015"/>
    </source>
</evidence>
<dbReference type="EMBL" id="CP049811">
    <property type="protein sequence ID" value="QIK39469.1"/>
    <property type="molecule type" value="Genomic_DNA"/>
</dbReference>
<keyword evidence="3 6" id="KW-0731">Sigma factor</keyword>
<accession>A0A6G7VHE2</accession>
<name>A0A6G7VHE2_9RHOB</name>
<dbReference type="Pfam" id="PF04542">
    <property type="entry name" value="Sigma70_r2"/>
    <property type="match status" value="1"/>
</dbReference>
<evidence type="ECO:0000256" key="6">
    <source>
        <dbReference type="RuleBase" id="RU000716"/>
    </source>
</evidence>
<gene>
    <name evidence="10" type="ORF">G8E03_01060</name>
</gene>
<keyword evidence="11" id="KW-1185">Reference proteome</keyword>